<dbReference type="GO" id="GO:0061668">
    <property type="term" value="P:mitochondrial ribosome assembly"/>
    <property type="evidence" value="ECO:0007669"/>
    <property type="project" value="TreeGrafter"/>
</dbReference>
<dbReference type="OrthoDB" id="10267969at2759"/>
<accession>A0A4V5ZYB9</accession>
<evidence type="ECO:0000256" key="4">
    <source>
        <dbReference type="ARBA" id="ARBA00022989"/>
    </source>
</evidence>
<dbReference type="STRING" id="34508.A0A4V5ZYB9"/>
<comment type="similarity">
    <text evidence="2 6">Belongs to the peroxisomal membrane protein PXMP2/4 family.</text>
</comment>
<organism evidence="7 8">
    <name type="scientific">Steinernema carpocapsae</name>
    <name type="common">Entomopathogenic nematode</name>
    <dbReference type="NCBI Taxonomy" id="34508"/>
    <lineage>
        <taxon>Eukaryota</taxon>
        <taxon>Metazoa</taxon>
        <taxon>Ecdysozoa</taxon>
        <taxon>Nematoda</taxon>
        <taxon>Chromadorea</taxon>
        <taxon>Rhabditida</taxon>
        <taxon>Tylenchina</taxon>
        <taxon>Panagrolaimomorpha</taxon>
        <taxon>Strongyloidoidea</taxon>
        <taxon>Steinernematidae</taxon>
        <taxon>Steinernema</taxon>
    </lineage>
</organism>
<name>A0A4V5ZYB9_STECR</name>
<feature type="transmembrane region" description="Helical" evidence="6">
    <location>
        <begin position="52"/>
        <end position="74"/>
    </location>
</feature>
<reference evidence="7 8" key="1">
    <citation type="journal article" date="2015" name="Genome Biol.">
        <title>Comparative genomics of Steinernema reveals deeply conserved gene regulatory networks.</title>
        <authorList>
            <person name="Dillman A.R."/>
            <person name="Macchietto M."/>
            <person name="Porter C.F."/>
            <person name="Rogers A."/>
            <person name="Williams B."/>
            <person name="Antoshechkin I."/>
            <person name="Lee M.M."/>
            <person name="Goodwin Z."/>
            <person name="Lu X."/>
            <person name="Lewis E.E."/>
            <person name="Goodrich-Blair H."/>
            <person name="Stock S.P."/>
            <person name="Adams B.J."/>
            <person name="Sternberg P.W."/>
            <person name="Mortazavi A."/>
        </authorList>
    </citation>
    <scope>NUCLEOTIDE SEQUENCE [LARGE SCALE GENOMIC DNA]</scope>
    <source>
        <strain evidence="7 8">ALL</strain>
    </source>
</reference>
<evidence type="ECO:0000256" key="1">
    <source>
        <dbReference type="ARBA" id="ARBA00004141"/>
    </source>
</evidence>
<dbReference type="InterPro" id="IPR007248">
    <property type="entry name" value="Mpv17_PMP22"/>
</dbReference>
<comment type="caution">
    <text evidence="7">The sequence shown here is derived from an EMBL/GenBank/DDBJ whole genome shotgun (WGS) entry which is preliminary data.</text>
</comment>
<keyword evidence="8" id="KW-1185">Reference proteome</keyword>
<evidence type="ECO:0000256" key="6">
    <source>
        <dbReference type="RuleBase" id="RU363053"/>
    </source>
</evidence>
<feature type="transmembrane region" description="Helical" evidence="6">
    <location>
        <begin position="102"/>
        <end position="123"/>
    </location>
</feature>
<feature type="transmembrane region" description="Helical" evidence="6">
    <location>
        <begin position="155"/>
        <end position="176"/>
    </location>
</feature>
<feature type="transmembrane region" description="Helical" evidence="6">
    <location>
        <begin position="12"/>
        <end position="32"/>
    </location>
</feature>
<dbReference type="PANTHER" id="PTHR11266">
    <property type="entry name" value="PEROXISOMAL MEMBRANE PROTEIN 2, PXMP2 MPV17"/>
    <property type="match status" value="1"/>
</dbReference>
<gene>
    <name evidence="7" type="ORF">L596_026867</name>
</gene>
<proteinExistence type="inferred from homology"/>
<dbReference type="Pfam" id="PF04117">
    <property type="entry name" value="Mpv17_PMP22"/>
    <property type="match status" value="1"/>
</dbReference>
<comment type="subcellular location">
    <subcellularLocation>
        <location evidence="1">Membrane</location>
        <topology evidence="1">Multi-pass membrane protein</topology>
    </subcellularLocation>
</comment>
<evidence type="ECO:0000313" key="7">
    <source>
        <dbReference type="EMBL" id="TKR62975.1"/>
    </source>
</evidence>
<dbReference type="Proteomes" id="UP000298663">
    <property type="component" value="Unassembled WGS sequence"/>
</dbReference>
<keyword evidence="3 6" id="KW-0812">Transmembrane</keyword>
<dbReference type="PANTHER" id="PTHR11266:SF8">
    <property type="entry name" value="MPV17-LIKE PROTEIN 2"/>
    <property type="match status" value="1"/>
</dbReference>
<evidence type="ECO:0000256" key="3">
    <source>
        <dbReference type="ARBA" id="ARBA00022692"/>
    </source>
</evidence>
<reference evidence="7 8" key="2">
    <citation type="journal article" date="2019" name="G3 (Bethesda)">
        <title>Hybrid Assembly of the Genome of the Entomopathogenic Nematode Steinernema carpocapsae Identifies the X-Chromosome.</title>
        <authorList>
            <person name="Serra L."/>
            <person name="Macchietto M."/>
            <person name="Macias-Munoz A."/>
            <person name="McGill C.J."/>
            <person name="Rodriguez I.M."/>
            <person name="Rodriguez B."/>
            <person name="Murad R."/>
            <person name="Mortazavi A."/>
        </authorList>
    </citation>
    <scope>NUCLEOTIDE SEQUENCE [LARGE SCALE GENOMIC DNA]</scope>
    <source>
        <strain evidence="7 8">ALL</strain>
    </source>
</reference>
<evidence type="ECO:0000313" key="8">
    <source>
        <dbReference type="Proteomes" id="UP000298663"/>
    </source>
</evidence>
<dbReference type="EMBL" id="AZBU02000010">
    <property type="protein sequence ID" value="TKR62975.1"/>
    <property type="molecule type" value="Genomic_DNA"/>
</dbReference>
<protein>
    <submittedName>
        <fullName evidence="7">Uncharacterized protein</fullName>
    </submittedName>
</protein>
<dbReference type="GO" id="GO:0016020">
    <property type="term" value="C:membrane"/>
    <property type="evidence" value="ECO:0007669"/>
    <property type="project" value="UniProtKB-SubCell"/>
</dbReference>
<keyword evidence="4 6" id="KW-1133">Transmembrane helix</keyword>
<dbReference type="GO" id="GO:0005739">
    <property type="term" value="C:mitochondrion"/>
    <property type="evidence" value="ECO:0007669"/>
    <property type="project" value="TreeGrafter"/>
</dbReference>
<evidence type="ECO:0000256" key="5">
    <source>
        <dbReference type="ARBA" id="ARBA00023136"/>
    </source>
</evidence>
<sequence length="192" mass="21986">MASAIRRFFYRAYAPKNLLMTNTVTMVSLLGLGDYIQQRFQGDKWDWRRSGLILIESLICIFSLVRFAAIGFVIGPMNHQWYKYLDSRVVGKRLKLVVAKKVAADFLISPVFASTFIAGVAMLEGKSVSVALKEYKSKFFHVLALDFCVWPPTQAINFAFVPASCRVLFISIVTLFHNCFMSYIKHNELSWY</sequence>
<evidence type="ECO:0000256" key="2">
    <source>
        <dbReference type="ARBA" id="ARBA00006824"/>
    </source>
</evidence>
<dbReference type="AlphaFoldDB" id="A0A4V5ZYB9"/>
<keyword evidence="5 6" id="KW-0472">Membrane</keyword>